<dbReference type="Pfam" id="PF03060">
    <property type="entry name" value="NMO"/>
    <property type="match status" value="1"/>
</dbReference>
<keyword evidence="4" id="KW-0285">Flavoprotein</keyword>
<keyword evidence="11" id="KW-1185">Reference proteome</keyword>
<evidence type="ECO:0000256" key="6">
    <source>
        <dbReference type="ARBA" id="ARBA00023002"/>
    </source>
</evidence>
<keyword evidence="3" id="KW-0216">Detoxification</keyword>
<evidence type="ECO:0000256" key="9">
    <source>
        <dbReference type="ARBA" id="ARBA00049401"/>
    </source>
</evidence>
<reference evidence="10 11" key="1">
    <citation type="submission" date="2023-05" db="EMBL/GenBank/DDBJ databases">
        <title>Flavobacterium sedimenti sp. nov., isolated from the sediment.</title>
        <authorList>
            <person name="Wu N."/>
        </authorList>
    </citation>
    <scope>NUCLEOTIDE SEQUENCE [LARGE SCALE GENOMIC DNA]</scope>
    <source>
        <strain evidence="10 11">YZ-48</strain>
    </source>
</reference>
<name>A0ABT6XS75_9FLAO</name>
<comment type="caution">
    <text evidence="10">The sequence shown here is derived from an EMBL/GenBank/DDBJ whole genome shotgun (WGS) entry which is preliminary data.</text>
</comment>
<evidence type="ECO:0000256" key="4">
    <source>
        <dbReference type="ARBA" id="ARBA00022630"/>
    </source>
</evidence>
<dbReference type="Proteomes" id="UP001230035">
    <property type="component" value="Unassembled WGS sequence"/>
</dbReference>
<dbReference type="PANTHER" id="PTHR42747:SF3">
    <property type="entry name" value="NITRONATE MONOOXYGENASE-RELATED"/>
    <property type="match status" value="1"/>
</dbReference>
<evidence type="ECO:0000256" key="3">
    <source>
        <dbReference type="ARBA" id="ARBA00022575"/>
    </source>
</evidence>
<evidence type="ECO:0000256" key="7">
    <source>
        <dbReference type="ARBA" id="ARBA00023033"/>
    </source>
</evidence>
<comment type="similarity">
    <text evidence="2">Belongs to the nitronate monooxygenase family. NMO class I subfamily.</text>
</comment>
<keyword evidence="5" id="KW-0288">FMN</keyword>
<dbReference type="PANTHER" id="PTHR42747">
    <property type="entry name" value="NITRONATE MONOOXYGENASE-RELATED"/>
    <property type="match status" value="1"/>
</dbReference>
<sequence length="345" mass="37731">MKNKLKALLGVDYPILQGPMGGGLSTATLVSEVSNLGGLGGYGAYQLQPEEIRKVITDIKAHTTKPYNINLWVNDVDDNTIVDDETYHLVVSNFKPYFDQLHLPIPEKPQFVISKFESQVEVLLQENIPVFSFVFGVPDQAILKEFKKRNIVTIGAATTLDEALFLESAEVDMIVASGFEAGGHRPSFLKPAEKSLHGTFSLIQQIAGKINLPVIAAGGITNRKSVEAAIKLGASGVQVGTAFLACQESGASNEYRDVLFSERARYTSLTKSFTGRLARGISGSISEDVQINYTLPFPLQTHFMSTLRKAAIEQGRPDLITFWAGQGVSELCYKNVQQVFESLIL</sequence>
<evidence type="ECO:0000256" key="1">
    <source>
        <dbReference type="ARBA" id="ARBA00001917"/>
    </source>
</evidence>
<evidence type="ECO:0000313" key="10">
    <source>
        <dbReference type="EMBL" id="MDI9257930.1"/>
    </source>
</evidence>
<keyword evidence="6 10" id="KW-0560">Oxidoreductase</keyword>
<dbReference type="SUPFAM" id="SSF51412">
    <property type="entry name" value="Inosine monophosphate dehydrogenase (IMPDH)"/>
    <property type="match status" value="1"/>
</dbReference>
<keyword evidence="7 10" id="KW-0503">Monooxygenase</keyword>
<dbReference type="RefSeq" id="WP_283239607.1">
    <property type="nucleotide sequence ID" value="NZ_JASGBP010000007.1"/>
</dbReference>
<evidence type="ECO:0000313" key="11">
    <source>
        <dbReference type="Proteomes" id="UP001230035"/>
    </source>
</evidence>
<evidence type="ECO:0000256" key="8">
    <source>
        <dbReference type="ARBA" id="ARBA00031155"/>
    </source>
</evidence>
<dbReference type="Gene3D" id="3.20.20.70">
    <property type="entry name" value="Aldolase class I"/>
    <property type="match status" value="1"/>
</dbReference>
<organism evidence="10 11">
    <name type="scientific">Flavobacterium sedimenticola</name>
    <dbReference type="NCBI Taxonomy" id="3043286"/>
    <lineage>
        <taxon>Bacteria</taxon>
        <taxon>Pseudomonadati</taxon>
        <taxon>Bacteroidota</taxon>
        <taxon>Flavobacteriia</taxon>
        <taxon>Flavobacteriales</taxon>
        <taxon>Flavobacteriaceae</taxon>
        <taxon>Flavobacterium</taxon>
    </lineage>
</organism>
<protein>
    <recommendedName>
        <fullName evidence="8">Propionate 3-nitronate monooxygenase</fullName>
    </recommendedName>
</protein>
<dbReference type="CDD" id="cd04730">
    <property type="entry name" value="NPD_like"/>
    <property type="match status" value="1"/>
</dbReference>
<gene>
    <name evidence="10" type="ORF">QHT84_10945</name>
</gene>
<dbReference type="GO" id="GO:0004497">
    <property type="term" value="F:monooxygenase activity"/>
    <property type="evidence" value="ECO:0007669"/>
    <property type="project" value="UniProtKB-KW"/>
</dbReference>
<accession>A0ABT6XS75</accession>
<comment type="catalytic activity">
    <reaction evidence="9">
        <text>3 propionate 3-nitronate + 3 O2 + H2O = 3 3-oxopropanoate + 2 nitrate + nitrite + H2O2 + 3 H(+)</text>
        <dbReference type="Rhea" id="RHEA:57332"/>
        <dbReference type="ChEBI" id="CHEBI:15377"/>
        <dbReference type="ChEBI" id="CHEBI:15378"/>
        <dbReference type="ChEBI" id="CHEBI:15379"/>
        <dbReference type="ChEBI" id="CHEBI:16240"/>
        <dbReference type="ChEBI" id="CHEBI:16301"/>
        <dbReference type="ChEBI" id="CHEBI:17632"/>
        <dbReference type="ChEBI" id="CHEBI:33190"/>
        <dbReference type="ChEBI" id="CHEBI:136067"/>
    </reaction>
</comment>
<dbReference type="InterPro" id="IPR004136">
    <property type="entry name" value="NMO"/>
</dbReference>
<dbReference type="EMBL" id="JASGBP010000007">
    <property type="protein sequence ID" value="MDI9257930.1"/>
    <property type="molecule type" value="Genomic_DNA"/>
</dbReference>
<dbReference type="InterPro" id="IPR013785">
    <property type="entry name" value="Aldolase_TIM"/>
</dbReference>
<evidence type="ECO:0000256" key="5">
    <source>
        <dbReference type="ARBA" id="ARBA00022643"/>
    </source>
</evidence>
<proteinExistence type="inferred from homology"/>
<evidence type="ECO:0000256" key="2">
    <source>
        <dbReference type="ARBA" id="ARBA00009881"/>
    </source>
</evidence>
<comment type="cofactor">
    <cofactor evidence="1">
        <name>FMN</name>
        <dbReference type="ChEBI" id="CHEBI:58210"/>
    </cofactor>
</comment>